<proteinExistence type="predicted"/>
<evidence type="ECO:0000256" key="1">
    <source>
        <dbReference type="SAM" id="MobiDB-lite"/>
    </source>
</evidence>
<feature type="compositionally biased region" description="Polar residues" evidence="1">
    <location>
        <begin position="136"/>
        <end position="147"/>
    </location>
</feature>
<feature type="region of interest" description="Disordered" evidence="1">
    <location>
        <begin position="1"/>
        <end position="39"/>
    </location>
</feature>
<accession>A0A6C2YHS0</accession>
<protein>
    <submittedName>
        <fullName evidence="2">Uncharacterized protein</fullName>
    </submittedName>
</protein>
<evidence type="ECO:0000313" key="2">
    <source>
        <dbReference type="EMBL" id="VIP00683.1"/>
    </source>
</evidence>
<gene>
    <name evidence="2" type="ORF">GMBLW1_32770</name>
</gene>
<dbReference type="KEGG" id="tim:GMBLW1_32770"/>
<name>A0A6C2YHS0_9BACT</name>
<feature type="compositionally biased region" description="Low complexity" evidence="1">
    <location>
        <begin position="21"/>
        <end position="39"/>
    </location>
</feature>
<sequence>MPRKRTTAAWPASAPQSTRQSTSGGSAPSATATGSTGGRTIRLTDEMIRQIAAYIRKGGFPVMAAEAAGVPRDRFEAWLARAQQPRPPKLIAKLLSEIRQAIAQARIFAELHVFQDDPKTWLKSGPGRDLPDLPGWTTTAPPQERPTATVNRLRDPTWNEFWGALLAALGPYPEARAKVAETLAQFPVEVPRA</sequence>
<dbReference type="InParanoid" id="A0A6C2YHS0"/>
<dbReference type="EMBL" id="LR586016">
    <property type="protein sequence ID" value="VIP00683.1"/>
    <property type="molecule type" value="Genomic_DNA"/>
</dbReference>
<dbReference type="EMBL" id="LR593887">
    <property type="protein sequence ID" value="VTR96784.1"/>
    <property type="molecule type" value="Genomic_DNA"/>
</dbReference>
<dbReference type="RefSeq" id="WP_162655878.1">
    <property type="nucleotide sequence ID" value="NZ_LR593887.1"/>
</dbReference>
<evidence type="ECO:0000313" key="3">
    <source>
        <dbReference type="Proteomes" id="UP000464378"/>
    </source>
</evidence>
<dbReference type="Proteomes" id="UP000464378">
    <property type="component" value="Chromosome"/>
</dbReference>
<feature type="region of interest" description="Disordered" evidence="1">
    <location>
        <begin position="123"/>
        <end position="147"/>
    </location>
</feature>
<organism evidence="2">
    <name type="scientific">Tuwongella immobilis</name>
    <dbReference type="NCBI Taxonomy" id="692036"/>
    <lineage>
        <taxon>Bacteria</taxon>
        <taxon>Pseudomonadati</taxon>
        <taxon>Planctomycetota</taxon>
        <taxon>Planctomycetia</taxon>
        <taxon>Gemmatales</taxon>
        <taxon>Gemmataceae</taxon>
        <taxon>Tuwongella</taxon>
    </lineage>
</organism>
<dbReference type="AlphaFoldDB" id="A0A6C2YHS0"/>
<reference evidence="2" key="1">
    <citation type="submission" date="2019-04" db="EMBL/GenBank/DDBJ databases">
        <authorList>
            <consortium name="Science for Life Laboratories"/>
        </authorList>
    </citation>
    <scope>NUCLEOTIDE SEQUENCE</scope>
    <source>
        <strain evidence="2">MBLW1</strain>
    </source>
</reference>
<keyword evidence="3" id="KW-1185">Reference proteome</keyword>